<gene>
    <name evidence="1" type="ORF">GLOINDRAFT_95655</name>
</gene>
<accession>U9U0T2</accession>
<reference evidence="1" key="1">
    <citation type="submission" date="2013-07" db="EMBL/GenBank/DDBJ databases">
        <title>The genome of an arbuscular mycorrhizal fungus provides insights into the evolution of the oldest plant symbiosis.</title>
        <authorList>
            <consortium name="DOE Joint Genome Institute"/>
            <person name="Tisserant E."/>
            <person name="Malbreil M."/>
            <person name="Kuo A."/>
            <person name="Kohler A."/>
            <person name="Symeonidi A."/>
            <person name="Balestrini R."/>
            <person name="Charron P."/>
            <person name="Duensing N."/>
            <person name="Frei-dit-Frey N."/>
            <person name="Gianinazzi-Pearson V."/>
            <person name="Gilbert B."/>
            <person name="Handa Y."/>
            <person name="Hijri M."/>
            <person name="Kaul R."/>
            <person name="Kawaguchi M."/>
            <person name="Krajinski F."/>
            <person name="Lammers P."/>
            <person name="Lapierre D."/>
            <person name="Masclaux F.G."/>
            <person name="Murat C."/>
            <person name="Morin E."/>
            <person name="Ndikumana S."/>
            <person name="Pagni M."/>
            <person name="Petitpierre D."/>
            <person name="Requena N."/>
            <person name="Rosikiewicz P."/>
            <person name="Riley R."/>
            <person name="Saito K."/>
            <person name="San Clemente H."/>
            <person name="Shapiro H."/>
            <person name="van Tuinen D."/>
            <person name="Becard G."/>
            <person name="Bonfante P."/>
            <person name="Paszkowski U."/>
            <person name="Shachar-Hill Y."/>
            <person name="Young J.P."/>
            <person name="Sanders I.R."/>
            <person name="Henrissat B."/>
            <person name="Rensing S.A."/>
            <person name="Grigoriev I.V."/>
            <person name="Corradi N."/>
            <person name="Roux C."/>
            <person name="Martin F."/>
        </authorList>
    </citation>
    <scope>NUCLEOTIDE SEQUENCE</scope>
    <source>
        <strain evidence="1">DAOM 197198</strain>
    </source>
</reference>
<dbReference type="AlphaFoldDB" id="U9U0T2"/>
<organism evidence="1">
    <name type="scientific">Rhizophagus irregularis (strain DAOM 181602 / DAOM 197198 / MUCL 43194)</name>
    <name type="common">Arbuscular mycorrhizal fungus</name>
    <name type="synonym">Glomus intraradices</name>
    <dbReference type="NCBI Taxonomy" id="747089"/>
    <lineage>
        <taxon>Eukaryota</taxon>
        <taxon>Fungi</taxon>
        <taxon>Fungi incertae sedis</taxon>
        <taxon>Mucoromycota</taxon>
        <taxon>Glomeromycotina</taxon>
        <taxon>Glomeromycetes</taxon>
        <taxon>Glomerales</taxon>
        <taxon>Glomeraceae</taxon>
        <taxon>Rhizophagus</taxon>
    </lineage>
</organism>
<dbReference type="PANTHER" id="PTHR37096">
    <property type="entry name" value="YALI0E33429P"/>
    <property type="match status" value="1"/>
</dbReference>
<dbReference type="STRING" id="747089.U9U0T2"/>
<evidence type="ECO:0000313" key="1">
    <source>
        <dbReference type="EMBL" id="ESA13979.1"/>
    </source>
</evidence>
<dbReference type="HOGENOM" id="CLU_1551361_0_0_1"/>
<dbReference type="SUPFAM" id="SSF52540">
    <property type="entry name" value="P-loop containing nucleoside triphosphate hydrolases"/>
    <property type="match status" value="1"/>
</dbReference>
<name>U9U0T2_RHIID</name>
<dbReference type="PANTHER" id="PTHR37096:SF1">
    <property type="entry name" value="AAA+ ATPASE DOMAIN-CONTAINING PROTEIN"/>
    <property type="match status" value="1"/>
</dbReference>
<proteinExistence type="predicted"/>
<feature type="non-terminal residue" evidence="1">
    <location>
        <position position="1"/>
    </location>
</feature>
<sequence>KQELAEFKKAFSDYPDFHVILGPPSSGKTALVHEVTTKGNFKSLFLNCRLEQFDFPIAVYHSISMQFKTFFKNQRKFLKKILPEMEIKAKFPYFLELNFKLFDKQENEIYFYYRFHVVLTSSDSFFYNWITDCLHNLYVTTYVIGDLSKEEAEEYFEKHILSQNEGLHNIFVI</sequence>
<dbReference type="InterPro" id="IPR027417">
    <property type="entry name" value="P-loop_NTPase"/>
</dbReference>
<dbReference type="EMBL" id="KI283368">
    <property type="protein sequence ID" value="ESA13979.1"/>
    <property type="molecule type" value="Genomic_DNA"/>
</dbReference>
<dbReference type="Gene3D" id="3.40.50.300">
    <property type="entry name" value="P-loop containing nucleotide triphosphate hydrolases"/>
    <property type="match status" value="1"/>
</dbReference>
<dbReference type="InterPro" id="IPR051667">
    <property type="entry name" value="Archaeal_ATPase_domain"/>
</dbReference>
<protein>
    <submittedName>
        <fullName evidence="1">Uncharacterized protein</fullName>
    </submittedName>
</protein>